<name>A0A086T5X5_HAPC1</name>
<evidence type="ECO:0000313" key="2">
    <source>
        <dbReference type="Proteomes" id="UP000029964"/>
    </source>
</evidence>
<protein>
    <recommendedName>
        <fullName evidence="3">DUF952 domain-containing protein</fullName>
    </recommendedName>
</protein>
<dbReference type="InterPro" id="IPR009297">
    <property type="entry name" value="DUF952"/>
</dbReference>
<gene>
    <name evidence="1" type="ORF">ACRE_044980</name>
</gene>
<dbReference type="Gene3D" id="3.20.170.20">
    <property type="entry name" value="Protein of unknown function DUF952"/>
    <property type="match status" value="1"/>
</dbReference>
<sequence length="118" mass="13236">MALDDLPKYVYKIIPTAPPEPLPAEYPLSELDQNDGFVHLSTAEQVPSTCDLFFNHVADLWVLKLEFVKIEAASKWEGGFPHLYGNFGKEEVVSAQKFSRAGTQKWSEAMKGSSFLEN</sequence>
<dbReference type="AlphaFoldDB" id="A0A086T5X5"/>
<dbReference type="Proteomes" id="UP000029964">
    <property type="component" value="Unassembled WGS sequence"/>
</dbReference>
<dbReference type="HOGENOM" id="CLU_129452_2_0_1"/>
<dbReference type="STRING" id="857340.A0A086T5X5"/>
<comment type="caution">
    <text evidence="1">The sequence shown here is derived from an EMBL/GenBank/DDBJ whole genome shotgun (WGS) entry which is preliminary data.</text>
</comment>
<accession>A0A086T5X5</accession>
<keyword evidence="2" id="KW-1185">Reference proteome</keyword>
<proteinExistence type="predicted"/>
<reference evidence="2" key="1">
    <citation type="journal article" date="2014" name="Genome Announc.">
        <title>Genome sequence and annotation of Acremonium chrysogenum, producer of the beta-lactam antibiotic cephalosporin C.</title>
        <authorList>
            <person name="Terfehr D."/>
            <person name="Dahlmann T.A."/>
            <person name="Specht T."/>
            <person name="Zadra I."/>
            <person name="Kuernsteiner H."/>
            <person name="Kueck U."/>
        </authorList>
    </citation>
    <scope>NUCLEOTIDE SEQUENCE [LARGE SCALE GENOMIC DNA]</scope>
    <source>
        <strain evidence="2">ATCC 11550 / CBS 779.69 / DSM 880 / IAM 14645 / JCM 23072 / IMI 49137</strain>
    </source>
</reference>
<dbReference type="OrthoDB" id="3335358at2759"/>
<evidence type="ECO:0008006" key="3">
    <source>
        <dbReference type="Google" id="ProtNLM"/>
    </source>
</evidence>
<organism evidence="1 2">
    <name type="scientific">Hapsidospora chrysogenum (strain ATCC 11550 / CBS 779.69 / DSM 880 / IAM 14645 / JCM 23072 / IMI 49137)</name>
    <name type="common">Acremonium chrysogenum</name>
    <dbReference type="NCBI Taxonomy" id="857340"/>
    <lineage>
        <taxon>Eukaryota</taxon>
        <taxon>Fungi</taxon>
        <taxon>Dikarya</taxon>
        <taxon>Ascomycota</taxon>
        <taxon>Pezizomycotina</taxon>
        <taxon>Sordariomycetes</taxon>
        <taxon>Hypocreomycetidae</taxon>
        <taxon>Hypocreales</taxon>
        <taxon>Bionectriaceae</taxon>
        <taxon>Hapsidospora</taxon>
    </lineage>
</organism>
<dbReference type="SUPFAM" id="SSF56399">
    <property type="entry name" value="ADP-ribosylation"/>
    <property type="match status" value="1"/>
</dbReference>
<evidence type="ECO:0000313" key="1">
    <source>
        <dbReference type="EMBL" id="KFH44757.1"/>
    </source>
</evidence>
<dbReference type="PANTHER" id="PTHR34129:SF1">
    <property type="entry name" value="DUF952 DOMAIN-CONTAINING PROTEIN"/>
    <property type="match status" value="1"/>
</dbReference>
<dbReference type="Pfam" id="PF06108">
    <property type="entry name" value="DUF952"/>
    <property type="match status" value="1"/>
</dbReference>
<dbReference type="PANTHER" id="PTHR34129">
    <property type="entry name" value="BLR1139 PROTEIN"/>
    <property type="match status" value="1"/>
</dbReference>
<dbReference type="EMBL" id="JPKY01000043">
    <property type="protein sequence ID" value="KFH44757.1"/>
    <property type="molecule type" value="Genomic_DNA"/>
</dbReference>